<evidence type="ECO:0000256" key="11">
    <source>
        <dbReference type="ARBA" id="ARBA00023136"/>
    </source>
</evidence>
<evidence type="ECO:0000256" key="14">
    <source>
        <dbReference type="ARBA" id="ARBA00026013"/>
    </source>
</evidence>
<evidence type="ECO:0000256" key="5">
    <source>
        <dbReference type="ARBA" id="ARBA00022475"/>
    </source>
</evidence>
<dbReference type="InterPro" id="IPR005294">
    <property type="entry name" value="ATP_synth_F1_asu"/>
</dbReference>
<keyword evidence="8 15" id="KW-0067">ATP-binding</keyword>
<dbReference type="CDD" id="cd18113">
    <property type="entry name" value="ATP-synt_F1_alpha_C"/>
    <property type="match status" value="1"/>
</dbReference>
<dbReference type="InterPro" id="IPR036121">
    <property type="entry name" value="ATPase_F1/V1/A1_a/bsu_N_sf"/>
</dbReference>
<dbReference type="SUPFAM" id="SSF50615">
    <property type="entry name" value="N-terminal domain of alpha and beta subunits of F1 ATP synthase"/>
    <property type="match status" value="1"/>
</dbReference>
<dbReference type="InterPro" id="IPR023366">
    <property type="entry name" value="ATP_synth_asu-like_sf"/>
</dbReference>
<evidence type="ECO:0000256" key="1">
    <source>
        <dbReference type="ARBA" id="ARBA00003784"/>
    </source>
</evidence>
<dbReference type="NCBIfam" id="TIGR00962">
    <property type="entry name" value="atpA"/>
    <property type="match status" value="1"/>
</dbReference>
<keyword evidence="12 15" id="KW-0139">CF(1)</keyword>
<dbReference type="NCBIfam" id="NF009884">
    <property type="entry name" value="PRK13343.1"/>
    <property type="match status" value="1"/>
</dbReference>
<comment type="function">
    <text evidence="1 15">Produces ATP from ADP in the presence of a proton gradient across the membrane. The alpha chain is a regulatory subunit.</text>
</comment>
<evidence type="ECO:0000256" key="12">
    <source>
        <dbReference type="ARBA" id="ARBA00023196"/>
    </source>
</evidence>
<dbReference type="FunFam" id="3.40.50.300:FF:000002">
    <property type="entry name" value="ATP synthase subunit alpha"/>
    <property type="match status" value="1"/>
</dbReference>
<evidence type="ECO:0000256" key="6">
    <source>
        <dbReference type="ARBA" id="ARBA00022741"/>
    </source>
</evidence>
<feature type="domain" description="ATP synthase alpha subunit C-terminal" evidence="17">
    <location>
        <begin position="356"/>
        <end position="463"/>
    </location>
</feature>
<protein>
    <recommendedName>
        <fullName evidence="15">ATP synthase subunit alpha</fullName>
        <ecNumber evidence="15">7.1.2.2</ecNumber>
    </recommendedName>
    <alternativeName>
        <fullName evidence="15">ATP synthase F1 sector subunit alpha</fullName>
    </alternativeName>
    <alternativeName>
        <fullName evidence="15">F-ATPase subunit alpha</fullName>
    </alternativeName>
</protein>
<dbReference type="OrthoDB" id="9803053at2"/>
<evidence type="ECO:0000259" key="16">
    <source>
        <dbReference type="Pfam" id="PF00006"/>
    </source>
</evidence>
<dbReference type="InterPro" id="IPR000793">
    <property type="entry name" value="ATP_synth_asu_C"/>
</dbReference>
<keyword evidence="5 15" id="KW-1003">Cell membrane</keyword>
<dbReference type="PANTHER" id="PTHR48082">
    <property type="entry name" value="ATP SYNTHASE SUBUNIT ALPHA, MITOCHONDRIAL"/>
    <property type="match status" value="1"/>
</dbReference>
<dbReference type="CDD" id="cd01132">
    <property type="entry name" value="F1-ATPase_alpha_CD"/>
    <property type="match status" value="1"/>
</dbReference>
<dbReference type="RefSeq" id="WP_157801505.1">
    <property type="nucleotide sequence ID" value="NZ_CP024798.1"/>
</dbReference>
<evidence type="ECO:0000256" key="2">
    <source>
        <dbReference type="ARBA" id="ARBA00004370"/>
    </source>
</evidence>
<dbReference type="InterPro" id="IPR000194">
    <property type="entry name" value="ATPase_F1/V1/A1_a/bsu_nucl-bd"/>
</dbReference>
<dbReference type="Gene3D" id="1.20.150.20">
    <property type="entry name" value="ATP synthase alpha/beta chain, C-terminal domain"/>
    <property type="match status" value="1"/>
</dbReference>
<dbReference type="GO" id="GO:0045259">
    <property type="term" value="C:proton-transporting ATP synthase complex"/>
    <property type="evidence" value="ECO:0007669"/>
    <property type="project" value="UniProtKB-KW"/>
</dbReference>
<evidence type="ECO:0000256" key="10">
    <source>
        <dbReference type="ARBA" id="ARBA00023065"/>
    </source>
</evidence>
<evidence type="ECO:0000256" key="7">
    <source>
        <dbReference type="ARBA" id="ARBA00022781"/>
    </source>
</evidence>
<comment type="subunit">
    <text evidence="14">F-type ATPases have 2 components, CF(1) - the catalytic core - and CF(0) - the membrane proton channel. CF(1) has five subunits: alpha(3), beta(3), gamma(1), delta(1), epsilon(1). CF(0) has four main subunits: a(1), b(1), b'(1) and c(9-12).</text>
</comment>
<dbReference type="Proteomes" id="UP000230531">
    <property type="component" value="Chromosome"/>
</dbReference>
<dbReference type="EMBL" id="CP024798">
    <property type="protein sequence ID" value="ATX33436.1"/>
    <property type="molecule type" value="Genomic_DNA"/>
</dbReference>
<dbReference type="AlphaFoldDB" id="A0A2K8KBZ5"/>
<evidence type="ECO:0000256" key="13">
    <source>
        <dbReference type="ARBA" id="ARBA00023310"/>
    </source>
</evidence>
<evidence type="ECO:0000313" key="18">
    <source>
        <dbReference type="EMBL" id="ATX33436.1"/>
    </source>
</evidence>
<proteinExistence type="inferred from homology"/>
<feature type="domain" description="ATPase F1/V1/A1 complex alpha/beta subunit nucleotide-binding" evidence="16">
    <location>
        <begin position="125"/>
        <end position="349"/>
    </location>
</feature>
<name>A0A2K8KBZ5_CARRU</name>
<dbReference type="Gene3D" id="3.40.50.300">
    <property type="entry name" value="P-loop containing nucleotide triphosphate hydrolases"/>
    <property type="match status" value="1"/>
</dbReference>
<evidence type="ECO:0000256" key="8">
    <source>
        <dbReference type="ARBA" id="ARBA00022840"/>
    </source>
</evidence>
<dbReference type="InterPro" id="IPR020003">
    <property type="entry name" value="ATPase_a/bsu_AS"/>
</dbReference>
<dbReference type="InterPro" id="IPR038376">
    <property type="entry name" value="ATP_synth_asu_C_sf"/>
</dbReference>
<sequence length="482" mass="54878">MNNYGIINKIYDGIVEVNGLNSAKYGEMILFENDQKGIVFSLNKNNVNIVLLNNFENLKQGQKCFCTNKIFEVPVGYELIGRIINSKGEFIDNKKNINIFKKDIIEKIAPGVMERESVNEPLLTGIKSIDCMIPIGKGQRELIIGDRQTGKTTIAIDSIINQKNKNVICIYVCIGQKISSLINVINKLKKFNCLEYTIIIAATAADCAAEQYIAPYTGCTIGEYFRDLGKDCLIIYDDLTKHAWSYRQISLLLKRPPGREAYPGDVFYLHSRLLERSSKVNKIFLEKKNIFNKNNGTLTAFPIIETLEGDVTSFIPTNVISITDGQIFLDTNLFNSGIRPAINVGLSVSRVGGSAQFKIIKKLSGDIRIMLAQYRELESFSKFSSDLDIETKNQLFNGEKITLLMKQKPNFNYSIIELTLVLLIIKNKYFVKIPVNQIEYFEYNIIKYLRNLNFEKIININNKNLENYLLEIINYFIFGSLL</sequence>
<comment type="subcellular location">
    <subcellularLocation>
        <location evidence="15">Cell membrane</location>
        <topology evidence="15">Peripheral membrane protein</topology>
    </subcellularLocation>
    <subcellularLocation>
        <location evidence="2">Membrane</location>
    </subcellularLocation>
</comment>
<dbReference type="SUPFAM" id="SSF47917">
    <property type="entry name" value="C-terminal domain of alpha and beta subunits of F1 ATP synthase"/>
    <property type="match status" value="1"/>
</dbReference>
<dbReference type="GO" id="GO:0005524">
    <property type="term" value="F:ATP binding"/>
    <property type="evidence" value="ECO:0007669"/>
    <property type="project" value="UniProtKB-UniRule"/>
</dbReference>
<dbReference type="Gene3D" id="2.40.30.20">
    <property type="match status" value="1"/>
</dbReference>
<reference evidence="18 19" key="1">
    <citation type="submission" date="2017-11" db="EMBL/GenBank/DDBJ databases">
        <title>The genome sequence of Candidatus Carsonella ruddii from the psyllid Bactericera trigonica.</title>
        <authorList>
            <person name="Katsir L."/>
            <person name="Zhepu R."/>
            <person name="Piasezky A."/>
            <person name="Jong J."/>
            <person name="Sela N."/>
            <person name="Freilich S."/>
            <person name="Bahar O."/>
        </authorList>
    </citation>
    <scope>NUCLEOTIDE SEQUENCE [LARGE SCALE GENOMIC DNA]</scope>
    <source>
        <strain evidence="18 19">BT</strain>
    </source>
</reference>
<dbReference type="Pfam" id="PF00306">
    <property type="entry name" value="ATP-synt_ab_C"/>
    <property type="match status" value="1"/>
</dbReference>
<evidence type="ECO:0000259" key="17">
    <source>
        <dbReference type="Pfam" id="PF00306"/>
    </source>
</evidence>
<dbReference type="GO" id="GO:0046933">
    <property type="term" value="F:proton-transporting ATP synthase activity, rotational mechanism"/>
    <property type="evidence" value="ECO:0007669"/>
    <property type="project" value="UniProtKB-UniRule"/>
</dbReference>
<dbReference type="GO" id="GO:0043531">
    <property type="term" value="F:ADP binding"/>
    <property type="evidence" value="ECO:0007669"/>
    <property type="project" value="TreeGrafter"/>
</dbReference>
<dbReference type="InterPro" id="IPR027417">
    <property type="entry name" value="P-loop_NTPase"/>
</dbReference>
<keyword evidence="4 15" id="KW-0813">Transport</keyword>
<organism evidence="18 19">
    <name type="scientific">Carsonella ruddii</name>
    <dbReference type="NCBI Taxonomy" id="114186"/>
    <lineage>
        <taxon>Bacteria</taxon>
        <taxon>Pseudomonadati</taxon>
        <taxon>Pseudomonadota</taxon>
        <taxon>Gammaproteobacteria</taxon>
        <taxon>Oceanospirillales</taxon>
        <taxon>Halomonadaceae</taxon>
        <taxon>Zymobacter group</taxon>
        <taxon>Candidatus Carsonella</taxon>
    </lineage>
</organism>
<evidence type="ECO:0000256" key="3">
    <source>
        <dbReference type="ARBA" id="ARBA00008936"/>
    </source>
</evidence>
<evidence type="ECO:0000313" key="19">
    <source>
        <dbReference type="Proteomes" id="UP000230531"/>
    </source>
</evidence>
<dbReference type="HAMAP" id="MF_01346">
    <property type="entry name" value="ATP_synth_alpha_bact"/>
    <property type="match status" value="1"/>
</dbReference>
<keyword evidence="10 15" id="KW-0406">Ion transport</keyword>
<keyword evidence="9 15" id="KW-1278">Translocase</keyword>
<evidence type="ECO:0000256" key="9">
    <source>
        <dbReference type="ARBA" id="ARBA00022967"/>
    </source>
</evidence>
<comment type="catalytic activity">
    <reaction evidence="15">
        <text>ATP + H2O + 4 H(+)(in) = ADP + phosphate + 5 H(+)(out)</text>
        <dbReference type="Rhea" id="RHEA:57720"/>
        <dbReference type="ChEBI" id="CHEBI:15377"/>
        <dbReference type="ChEBI" id="CHEBI:15378"/>
        <dbReference type="ChEBI" id="CHEBI:30616"/>
        <dbReference type="ChEBI" id="CHEBI:43474"/>
        <dbReference type="ChEBI" id="CHEBI:456216"/>
        <dbReference type="EC" id="7.1.2.2"/>
    </reaction>
</comment>
<evidence type="ECO:0000256" key="4">
    <source>
        <dbReference type="ARBA" id="ARBA00022448"/>
    </source>
</evidence>
<dbReference type="InterPro" id="IPR033732">
    <property type="entry name" value="ATP_synth_F1_a_nt-bd_dom"/>
</dbReference>
<keyword evidence="13 15" id="KW-0066">ATP synthesis</keyword>
<dbReference type="EC" id="7.1.2.2" evidence="15"/>
<feature type="binding site" evidence="15">
    <location>
        <begin position="145"/>
        <end position="152"/>
    </location>
    <ligand>
        <name>ATP</name>
        <dbReference type="ChEBI" id="CHEBI:30616"/>
    </ligand>
</feature>
<accession>A0A2K8KBZ5</accession>
<keyword evidence="7 15" id="KW-0375">Hydrogen ion transport</keyword>
<dbReference type="PROSITE" id="PS00152">
    <property type="entry name" value="ATPASE_ALPHA_BETA"/>
    <property type="match status" value="1"/>
</dbReference>
<keyword evidence="6 15" id="KW-0547">Nucleotide-binding</keyword>
<comment type="similarity">
    <text evidence="3 15">Belongs to the ATPase alpha/beta chains family.</text>
</comment>
<dbReference type="SUPFAM" id="SSF52540">
    <property type="entry name" value="P-loop containing nucleoside triphosphate hydrolases"/>
    <property type="match status" value="1"/>
</dbReference>
<feature type="site" description="Required for activity" evidence="15">
    <location>
        <position position="347"/>
    </location>
</feature>
<evidence type="ECO:0000256" key="15">
    <source>
        <dbReference type="HAMAP-Rule" id="MF_01346"/>
    </source>
</evidence>
<gene>
    <name evidence="15" type="primary">atpA</name>
    <name evidence="18" type="ORF">CUN91_00505</name>
</gene>
<dbReference type="PANTHER" id="PTHR48082:SF2">
    <property type="entry name" value="ATP SYNTHASE SUBUNIT ALPHA, MITOCHONDRIAL"/>
    <property type="match status" value="1"/>
</dbReference>
<dbReference type="GO" id="GO:0005886">
    <property type="term" value="C:plasma membrane"/>
    <property type="evidence" value="ECO:0007669"/>
    <property type="project" value="UniProtKB-SubCell"/>
</dbReference>
<dbReference type="Pfam" id="PF00006">
    <property type="entry name" value="ATP-synt_ab"/>
    <property type="match status" value="1"/>
</dbReference>
<keyword evidence="11 15" id="KW-0472">Membrane</keyword>